<feature type="compositionally biased region" description="Basic and acidic residues" evidence="2">
    <location>
        <begin position="402"/>
        <end position="412"/>
    </location>
</feature>
<feature type="compositionally biased region" description="Basic and acidic residues" evidence="2">
    <location>
        <begin position="138"/>
        <end position="155"/>
    </location>
</feature>
<feature type="coiled-coil region" evidence="1">
    <location>
        <begin position="229"/>
        <end position="256"/>
    </location>
</feature>
<feature type="compositionally biased region" description="Pro residues" evidence="2">
    <location>
        <begin position="117"/>
        <end position="134"/>
    </location>
</feature>
<comment type="caution">
    <text evidence="3">The sequence shown here is derived from an EMBL/GenBank/DDBJ whole genome shotgun (WGS) entry which is preliminary data.</text>
</comment>
<feature type="compositionally biased region" description="Basic and acidic residues" evidence="2">
    <location>
        <begin position="1172"/>
        <end position="1192"/>
    </location>
</feature>
<accession>A0A8X7T6T5</accession>
<evidence type="ECO:0000256" key="2">
    <source>
        <dbReference type="SAM" id="MobiDB-lite"/>
    </source>
</evidence>
<feature type="coiled-coil region" evidence="1">
    <location>
        <begin position="622"/>
        <end position="917"/>
    </location>
</feature>
<name>A0A8X7T6T5_9BASI</name>
<evidence type="ECO:0008006" key="5">
    <source>
        <dbReference type="Google" id="ProtNLM"/>
    </source>
</evidence>
<dbReference type="Proteomes" id="UP000078113">
    <property type="component" value="Unassembled WGS sequence"/>
</dbReference>
<dbReference type="EMBL" id="LWDG02000031">
    <property type="protein sequence ID" value="KAE8270971.1"/>
    <property type="molecule type" value="Genomic_DNA"/>
</dbReference>
<keyword evidence="4" id="KW-1185">Reference proteome</keyword>
<evidence type="ECO:0000313" key="3">
    <source>
        <dbReference type="EMBL" id="KAE8270971.1"/>
    </source>
</evidence>
<gene>
    <name evidence="3" type="ORF">A4X09_0g1349</name>
</gene>
<evidence type="ECO:0000313" key="4">
    <source>
        <dbReference type="Proteomes" id="UP000078113"/>
    </source>
</evidence>
<feature type="coiled-coil region" evidence="1">
    <location>
        <begin position="489"/>
        <end position="593"/>
    </location>
</feature>
<feature type="region of interest" description="Disordered" evidence="2">
    <location>
        <begin position="391"/>
        <end position="419"/>
    </location>
</feature>
<feature type="compositionally biased region" description="Polar residues" evidence="2">
    <location>
        <begin position="24"/>
        <end position="40"/>
    </location>
</feature>
<organism evidence="3 4">
    <name type="scientific">Tilletia walkeri</name>
    <dbReference type="NCBI Taxonomy" id="117179"/>
    <lineage>
        <taxon>Eukaryota</taxon>
        <taxon>Fungi</taxon>
        <taxon>Dikarya</taxon>
        <taxon>Basidiomycota</taxon>
        <taxon>Ustilaginomycotina</taxon>
        <taxon>Exobasidiomycetes</taxon>
        <taxon>Tilletiales</taxon>
        <taxon>Tilletiaceae</taxon>
        <taxon>Tilletia</taxon>
    </lineage>
</organism>
<dbReference type="AlphaFoldDB" id="A0A8X7T6T5"/>
<keyword evidence="1" id="KW-0175">Coiled coil</keyword>
<evidence type="ECO:0000256" key="1">
    <source>
        <dbReference type="SAM" id="Coils"/>
    </source>
</evidence>
<reference evidence="3" key="1">
    <citation type="submission" date="2016-04" db="EMBL/GenBank/DDBJ databases">
        <authorList>
            <person name="Nguyen H.D."/>
            <person name="Samba Siva P."/>
            <person name="Cullis J."/>
            <person name="Levesque C.A."/>
            <person name="Hambleton S."/>
        </authorList>
    </citation>
    <scope>NUCLEOTIDE SEQUENCE</scope>
    <source>
        <strain evidence="3">DAOMC 236422</strain>
    </source>
</reference>
<reference evidence="3" key="2">
    <citation type="journal article" date="2019" name="IMA Fungus">
        <title>Genome sequencing and comparison of five Tilletia species to identify candidate genes for the detection of regulated species infecting wheat.</title>
        <authorList>
            <person name="Nguyen H.D.T."/>
            <person name="Sultana T."/>
            <person name="Kesanakurti P."/>
            <person name="Hambleton S."/>
        </authorList>
    </citation>
    <scope>NUCLEOTIDE SEQUENCE</scope>
    <source>
        <strain evidence="3">DAOMC 236422</strain>
    </source>
</reference>
<feature type="region of interest" description="Disordered" evidence="2">
    <location>
        <begin position="1156"/>
        <end position="1192"/>
    </location>
</feature>
<protein>
    <recommendedName>
        <fullName evidence="5">Centrosomin N-terminal motif 1 domain-containing protein</fullName>
    </recommendedName>
</protein>
<proteinExistence type="predicted"/>
<sequence>MAHRFSALAGFHDEGDSTAPGAQDSAQLSMSAAGPSNRSTVARAGALADLSEEDDGSLSLGAQFNAAMTGPNTAGAQRNAPPARPPLSPARKASATLAKNRAYTDDDPGTPKQASPGLPPAPSAAPQPRGPDAPPTARKQDNRKLHAVRIAHDDGPPGLDDDYDEDDVEESLFETDDAELLRRAQVDLSAGMDSAMVGSDAPSDSGIFGPRGVAAALNKRRNGGAGLSMKSAQDRINALTQERDDLKIEVDFHRRKMTPDAMGIELLRVKKELLIKINQLQMYQQLLKNQDKTVRDASRLVARWGGKDPKLEAAKMAELESKARAEEERADAERRARIKAEEELQALRQERDSEASRVDAAELDRVQQELEDVKADREDLLVEIDRLRDRSVQSDRSMSTNRQREEVERLREELEDAEHELADAKQNNKKLASRHDALVADHERLQRDYDLQRSTLRDREDRQRTLQRELEVSQSRFDEADAMREEDWARILDEEREVHLKALDSLRDELAEARLEGEQRQSDIEALEAGRQEDAERMADLEYELGGLRERVSELEEDLREGNLARDEAEGELASWKEAVAEMEEDIANKADLLKLRDEEVTDANKELQLHAERVYELEMALEDRNKEVAERDEEMERMQQEANDLAEENARQLSSYKRKIQDANAALSDLESQLEMALDAKHTAENVLEEARDRLEKAQDAEAAMRVDYEKLDDKVTELLRDLQEEEDLREEAVVAGERKYQDLEDMMEKAVREKEEALRNLQAELDSAKSALAASRADVEKLQSALRDTENEHSRMGLHNANDKHSLELELDRVKRDLARCEADLERVRKELDRKEDSMRERDQALDQARAELVNIRAQHAQEQQSLFGVQDRFDTQQHALKEAREESERLQARLDELELALKDGEVQTIGLEQETRTQLTERNTLLLTIFQYLGKILGPEKGANGTPRRKSEADPRPFTNFAIFHDSLIARLKRISEIQSNFETRAKEIELKLSEQISTLKRQQETRFRQIDRFEVAVKNATDKQVQWRSRLMTKQGELDAAKATNAELQQQISSLKTRSVLSSPSANSKLTSLTGRANLAERKAAQAQTVASQAEDKLSEYRVRANEREIAWKAQIKELETRCKAAEEKARREKLGGREIVSALEGQVNRLKQDNEMAKRRSTQLETMLKDAEDVSKRRKELHDRTSA</sequence>
<feature type="region of interest" description="Disordered" evidence="2">
    <location>
        <begin position="1"/>
        <end position="165"/>
    </location>
</feature>